<accession>A0AAV4W4C8</accession>
<sequence>MKSNSKETKFNLNEASVHSSKRLLFQDDRKRAVQFLLRFIRRMSAARSFAGGPIPVMKTENSHSIIRRRTLLNANPLSQAEDDLVFLQRSLLTKRST</sequence>
<protein>
    <submittedName>
        <fullName evidence="1">Uncharacterized protein</fullName>
    </submittedName>
</protein>
<gene>
    <name evidence="1" type="ORF">CDAR_480941</name>
</gene>
<dbReference type="EMBL" id="BPLQ01014119">
    <property type="protein sequence ID" value="GIY77396.1"/>
    <property type="molecule type" value="Genomic_DNA"/>
</dbReference>
<comment type="caution">
    <text evidence="1">The sequence shown here is derived from an EMBL/GenBank/DDBJ whole genome shotgun (WGS) entry which is preliminary data.</text>
</comment>
<dbReference type="Proteomes" id="UP001054837">
    <property type="component" value="Unassembled WGS sequence"/>
</dbReference>
<name>A0AAV4W4C8_9ARAC</name>
<evidence type="ECO:0000313" key="2">
    <source>
        <dbReference type="Proteomes" id="UP001054837"/>
    </source>
</evidence>
<organism evidence="1 2">
    <name type="scientific">Caerostris darwini</name>
    <dbReference type="NCBI Taxonomy" id="1538125"/>
    <lineage>
        <taxon>Eukaryota</taxon>
        <taxon>Metazoa</taxon>
        <taxon>Ecdysozoa</taxon>
        <taxon>Arthropoda</taxon>
        <taxon>Chelicerata</taxon>
        <taxon>Arachnida</taxon>
        <taxon>Araneae</taxon>
        <taxon>Araneomorphae</taxon>
        <taxon>Entelegynae</taxon>
        <taxon>Araneoidea</taxon>
        <taxon>Araneidae</taxon>
        <taxon>Caerostris</taxon>
    </lineage>
</organism>
<evidence type="ECO:0000313" key="1">
    <source>
        <dbReference type="EMBL" id="GIY77396.1"/>
    </source>
</evidence>
<keyword evidence="2" id="KW-1185">Reference proteome</keyword>
<dbReference type="AlphaFoldDB" id="A0AAV4W4C8"/>
<reference evidence="1 2" key="1">
    <citation type="submission" date="2021-06" db="EMBL/GenBank/DDBJ databases">
        <title>Caerostris darwini draft genome.</title>
        <authorList>
            <person name="Kono N."/>
            <person name="Arakawa K."/>
        </authorList>
    </citation>
    <scope>NUCLEOTIDE SEQUENCE [LARGE SCALE GENOMIC DNA]</scope>
</reference>
<proteinExistence type="predicted"/>